<reference evidence="12" key="2">
    <citation type="submission" date="2020-01" db="EMBL/GenBank/DDBJ databases">
        <authorList>
            <person name="Korhonen P.K.K."/>
            <person name="Guangxu M.G."/>
            <person name="Wang T.W."/>
            <person name="Stroehlein A.J.S."/>
            <person name="Young N.D."/>
            <person name="Ang C.-S.A."/>
            <person name="Fernando D.W.F."/>
            <person name="Lu H.L."/>
            <person name="Taylor S.T."/>
            <person name="Ehtesham M.E.M."/>
            <person name="Najaraj S.H.N."/>
            <person name="Harsha G.H.G."/>
            <person name="Madugundu A.M."/>
            <person name="Renuse S.R."/>
            <person name="Holt D.H."/>
            <person name="Pandey A.P."/>
            <person name="Papenfuss A.P."/>
            <person name="Gasser R.B.G."/>
            <person name="Fischer K.F."/>
        </authorList>
    </citation>
    <scope>NUCLEOTIDE SEQUENCE</scope>
    <source>
        <strain evidence="12">SSS_KF_BRIS2020</strain>
    </source>
</reference>
<evidence type="ECO:0000256" key="5">
    <source>
        <dbReference type="ARBA" id="ARBA00023157"/>
    </source>
</evidence>
<evidence type="ECO:0000313" key="14">
    <source>
        <dbReference type="Proteomes" id="UP000070412"/>
    </source>
</evidence>
<dbReference type="AlphaFoldDB" id="A0A834R547"/>
<dbReference type="EMBL" id="WVUK01000062">
    <property type="protein sequence ID" value="KAF7490577.1"/>
    <property type="molecule type" value="Genomic_DNA"/>
</dbReference>
<keyword evidence="5" id="KW-1015">Disulfide bond</keyword>
<feature type="signal peptide" evidence="10">
    <location>
        <begin position="1"/>
        <end position="21"/>
    </location>
</feature>
<dbReference type="InterPro" id="IPR019826">
    <property type="entry name" value="Carboxylesterase_B_AS"/>
</dbReference>
<gene>
    <name evidence="12" type="ORF">SSS_5149</name>
</gene>
<evidence type="ECO:0000256" key="6">
    <source>
        <dbReference type="ARBA" id="ARBA00023180"/>
    </source>
</evidence>
<feature type="active site" description="Charge relay system" evidence="9">
    <location>
        <position position="481"/>
    </location>
</feature>
<keyword evidence="10" id="KW-0732">Signal</keyword>
<proteinExistence type="inferred from homology"/>
<dbReference type="InterPro" id="IPR029058">
    <property type="entry name" value="AB_hydrolase_fold"/>
</dbReference>
<sequence length="654" mass="74822">MHQTLVICIILLPFYLNPIIANHIDAHQYISTGYDDDDGDSSLIVRTTKGLVRGQRFRTINYKWVDQFLSIPYAKPPKGELRFKHPRPIEPWEGVFNATSVPNACFQINDTSFGDDFRGTEMWNANTKLDEDCLILNIWVPYPRPRNSAVMVWIYGGSFNTGSTGLSIYDGKILASEENIILVSINYRVANLGFLYFEKARDEAPGNAGMFDQIMALHWIRDNIKFFGGNPDNVTLFGESAGAVSISFHLLSPLSRNLFSQAILQSGSATVPWGVTDPKVLNRRSLRLAEAVGCPHDENQIHLVIECLRNFDPYALVCNETTETLGVVEFAFTPMVDGSFLDSKPEDLLKKKDFKRTKLLMGSNKEEGSYFIVYQLNHLFNTSEDIYLTREEYAESIRALTPNVHPIGQDAIIHKYTDWLNPDDPIQNRDAIDKIVGDYHFTCQVNKMADRYASVGNEVYMYYFTHRSSRNPWPKWMGTMHGDEINFIFGEPLIPNSGYTEEEVALSKQIMKCWANFAKSGNPTIDENNEWSHLHWPLYTKYSREFLTFSTNYSIGRGPRTNQCAFWQNYLPQLINNFSRISFLILLNIYDHYNDQININLFYLSLILLNLIAKLENKIEVCLNSAESLQRTVMDKKILAPIIVISSLIIIMTV</sequence>
<organism evidence="12">
    <name type="scientific">Sarcoptes scabiei</name>
    <name type="common">Itch mite</name>
    <name type="synonym">Acarus scabiei</name>
    <dbReference type="NCBI Taxonomy" id="52283"/>
    <lineage>
        <taxon>Eukaryota</taxon>
        <taxon>Metazoa</taxon>
        <taxon>Ecdysozoa</taxon>
        <taxon>Arthropoda</taxon>
        <taxon>Chelicerata</taxon>
        <taxon>Arachnida</taxon>
        <taxon>Acari</taxon>
        <taxon>Acariformes</taxon>
        <taxon>Sarcoptiformes</taxon>
        <taxon>Astigmata</taxon>
        <taxon>Psoroptidia</taxon>
        <taxon>Sarcoptoidea</taxon>
        <taxon>Sarcoptidae</taxon>
        <taxon>Sarcoptinae</taxon>
        <taxon>Sarcoptes</taxon>
    </lineage>
</organism>
<keyword evidence="14" id="KW-1185">Reference proteome</keyword>
<feature type="active site" description="Charge relay system" evidence="9">
    <location>
        <position position="367"/>
    </location>
</feature>
<dbReference type="PROSITE" id="PS00122">
    <property type="entry name" value="CARBOXYLESTERASE_B_1"/>
    <property type="match status" value="1"/>
</dbReference>
<dbReference type="InterPro" id="IPR002018">
    <property type="entry name" value="CarbesteraseB"/>
</dbReference>
<evidence type="ECO:0000256" key="10">
    <source>
        <dbReference type="RuleBase" id="RU361235"/>
    </source>
</evidence>
<keyword evidence="2" id="KW-0719">Serine esterase</keyword>
<keyword evidence="4" id="KW-0531">Neurotransmitter degradation</keyword>
<keyword evidence="6" id="KW-0325">Glycoprotein</keyword>
<dbReference type="InterPro" id="IPR050654">
    <property type="entry name" value="AChE-related_enzymes"/>
</dbReference>
<feature type="domain" description="Carboxylesterase type B" evidence="11">
    <location>
        <begin position="42"/>
        <end position="567"/>
    </location>
</feature>
<feature type="active site" description="Acyl-ester intermediate" evidence="9">
    <location>
        <position position="240"/>
    </location>
</feature>
<dbReference type="EC" id="3.1.1.-" evidence="10"/>
<dbReference type="Proteomes" id="UP000070412">
    <property type="component" value="Unassembled WGS sequence"/>
</dbReference>
<comment type="function">
    <text evidence="7">Rapidly hydrolyzes choline released into the synapse.</text>
</comment>
<dbReference type="GO" id="GO:0019695">
    <property type="term" value="P:choline metabolic process"/>
    <property type="evidence" value="ECO:0007669"/>
    <property type="project" value="TreeGrafter"/>
</dbReference>
<dbReference type="PANTHER" id="PTHR43918">
    <property type="entry name" value="ACETYLCHOLINESTERASE"/>
    <property type="match status" value="1"/>
</dbReference>
<protein>
    <recommendedName>
        <fullName evidence="10">Carboxylic ester hydrolase</fullName>
        <ecNumber evidence="10">3.1.1.-</ecNumber>
    </recommendedName>
</protein>
<dbReference type="GO" id="GO:0005886">
    <property type="term" value="C:plasma membrane"/>
    <property type="evidence" value="ECO:0007669"/>
    <property type="project" value="TreeGrafter"/>
</dbReference>
<dbReference type="SUPFAM" id="SSF53474">
    <property type="entry name" value="alpha/beta-Hydrolases"/>
    <property type="match status" value="1"/>
</dbReference>
<dbReference type="PANTHER" id="PTHR43918:SF12">
    <property type="entry name" value="ACETYLCHOLINESTERASE 1"/>
    <property type="match status" value="1"/>
</dbReference>
<evidence type="ECO:0000256" key="9">
    <source>
        <dbReference type="PIRSR" id="PIRSR600997-1"/>
    </source>
</evidence>
<accession>A0A834R547</accession>
<comment type="catalytic activity">
    <reaction evidence="8">
        <text>acetylcholine + H2O = choline + acetate + H(+)</text>
        <dbReference type="Rhea" id="RHEA:17561"/>
        <dbReference type="ChEBI" id="CHEBI:15354"/>
        <dbReference type="ChEBI" id="CHEBI:15355"/>
        <dbReference type="ChEBI" id="CHEBI:15377"/>
        <dbReference type="ChEBI" id="CHEBI:15378"/>
        <dbReference type="ChEBI" id="CHEBI:30089"/>
        <dbReference type="EC" id="3.1.1.7"/>
    </reaction>
</comment>
<evidence type="ECO:0000256" key="1">
    <source>
        <dbReference type="ARBA" id="ARBA00005964"/>
    </source>
</evidence>
<evidence type="ECO:0000313" key="12">
    <source>
        <dbReference type="EMBL" id="KAF7490577.1"/>
    </source>
</evidence>
<evidence type="ECO:0000256" key="8">
    <source>
        <dbReference type="ARBA" id="ARBA00048484"/>
    </source>
</evidence>
<evidence type="ECO:0000256" key="2">
    <source>
        <dbReference type="ARBA" id="ARBA00022487"/>
    </source>
</evidence>
<dbReference type="OrthoDB" id="9000293at2759"/>
<dbReference type="Gene3D" id="3.40.50.1820">
    <property type="entry name" value="alpha/beta hydrolase"/>
    <property type="match status" value="1"/>
</dbReference>
<evidence type="ECO:0000256" key="4">
    <source>
        <dbReference type="ARBA" id="ARBA00022867"/>
    </source>
</evidence>
<name>A0A834R547_SARSC</name>
<feature type="chain" id="PRO_5039736569" description="Carboxylic ester hydrolase" evidence="10">
    <location>
        <begin position="22"/>
        <end position="654"/>
    </location>
</feature>
<dbReference type="GO" id="GO:0005615">
    <property type="term" value="C:extracellular space"/>
    <property type="evidence" value="ECO:0007669"/>
    <property type="project" value="TreeGrafter"/>
</dbReference>
<dbReference type="OMA" id="YICPGID"/>
<evidence type="ECO:0000256" key="3">
    <source>
        <dbReference type="ARBA" id="ARBA00022801"/>
    </source>
</evidence>
<dbReference type="InterPro" id="IPR000997">
    <property type="entry name" value="Cholinesterase"/>
</dbReference>
<evidence type="ECO:0000313" key="13">
    <source>
        <dbReference type="EnsemblMetazoa" id="KAF7490577.1"/>
    </source>
</evidence>
<dbReference type="GO" id="GO:0006581">
    <property type="term" value="P:acetylcholine catabolic process"/>
    <property type="evidence" value="ECO:0007669"/>
    <property type="project" value="TreeGrafter"/>
</dbReference>
<reference evidence="14" key="1">
    <citation type="journal article" date="2020" name="PLoS Negl. Trop. Dis.">
        <title>High-quality nuclear genome for Sarcoptes scabiei-A critical resource for a neglected parasite.</title>
        <authorList>
            <person name="Korhonen P.K."/>
            <person name="Gasser R.B."/>
            <person name="Ma G."/>
            <person name="Wang T."/>
            <person name="Stroehlein A.J."/>
            <person name="Young N.D."/>
            <person name="Ang C.S."/>
            <person name="Fernando D.D."/>
            <person name="Lu H.C."/>
            <person name="Taylor S."/>
            <person name="Reynolds S.L."/>
            <person name="Mofiz E."/>
            <person name="Najaraj S.H."/>
            <person name="Gowda H."/>
            <person name="Madugundu A."/>
            <person name="Renuse S."/>
            <person name="Holt D."/>
            <person name="Pandey A."/>
            <person name="Papenfuss A.T."/>
            <person name="Fischer K."/>
        </authorList>
    </citation>
    <scope>NUCLEOTIDE SEQUENCE [LARGE SCALE GENOMIC DNA]</scope>
</reference>
<dbReference type="Pfam" id="PF00135">
    <property type="entry name" value="COesterase"/>
    <property type="match status" value="1"/>
</dbReference>
<dbReference type="FunFam" id="3.40.50.1820:FF:000029">
    <property type="entry name" value="Acetylcholinesterase"/>
    <property type="match status" value="1"/>
</dbReference>
<comment type="similarity">
    <text evidence="1 10">Belongs to the type-B carboxylesterase/lipase family.</text>
</comment>
<dbReference type="CDD" id="cd00312">
    <property type="entry name" value="Esterase_lipase"/>
    <property type="match status" value="1"/>
</dbReference>
<reference evidence="13" key="3">
    <citation type="submission" date="2022-06" db="UniProtKB">
        <authorList>
            <consortium name="EnsemblMetazoa"/>
        </authorList>
    </citation>
    <scope>IDENTIFICATION</scope>
</reference>
<dbReference type="EnsemblMetazoa" id="SSS_5149s_mrna">
    <property type="protein sequence ID" value="KAF7490577.1"/>
    <property type="gene ID" value="SSS_5149"/>
</dbReference>
<evidence type="ECO:0000256" key="7">
    <source>
        <dbReference type="ARBA" id="ARBA00037263"/>
    </source>
</evidence>
<dbReference type="PRINTS" id="PR00878">
    <property type="entry name" value="CHOLNESTRASE"/>
</dbReference>
<keyword evidence="3 10" id="KW-0378">Hydrolase</keyword>
<evidence type="ECO:0000259" key="11">
    <source>
        <dbReference type="Pfam" id="PF00135"/>
    </source>
</evidence>
<dbReference type="GO" id="GO:0003990">
    <property type="term" value="F:acetylcholinesterase activity"/>
    <property type="evidence" value="ECO:0007669"/>
    <property type="project" value="UniProtKB-EC"/>
</dbReference>